<comment type="subcellular location">
    <subcellularLocation>
        <location evidence="1 10">Cytoplasm</location>
    </subcellularLocation>
</comment>
<dbReference type="EMBL" id="MAEI02000001">
    <property type="protein sequence ID" value="MEO1782357.1"/>
    <property type="molecule type" value="Genomic_DNA"/>
</dbReference>
<evidence type="ECO:0000256" key="10">
    <source>
        <dbReference type="HAMAP-Rule" id="MF_01569"/>
    </source>
</evidence>
<keyword evidence="8 10" id="KW-0030">Aminoacyl-tRNA synthetase</keyword>
<dbReference type="Pfam" id="PF04073">
    <property type="entry name" value="tRNA_edit"/>
    <property type="match status" value="1"/>
</dbReference>
<evidence type="ECO:0000256" key="7">
    <source>
        <dbReference type="ARBA" id="ARBA00022917"/>
    </source>
</evidence>
<feature type="domain" description="Aminoacyl-transfer RNA synthetases class-II family profile" evidence="11">
    <location>
        <begin position="33"/>
        <end position="465"/>
    </location>
</feature>
<reference evidence="13" key="1">
    <citation type="submission" date="2016-06" db="EMBL/GenBank/DDBJ databases">
        <title>Four novel species of enterococci isolated from chicken manure.</title>
        <authorList>
            <person name="Van Tyne D."/>
        </authorList>
    </citation>
    <scope>NUCLEOTIDE SEQUENCE [LARGE SCALE GENOMIC DNA]</scope>
    <source>
        <strain evidence="13">JM9A</strain>
    </source>
</reference>
<dbReference type="InterPro" id="IPR023717">
    <property type="entry name" value="Pro-tRNA-Synthase_IIa_type1"/>
</dbReference>
<dbReference type="InterPro" id="IPR004154">
    <property type="entry name" value="Anticodon-bd"/>
</dbReference>
<dbReference type="PANTHER" id="PTHR42753:SF2">
    <property type="entry name" value="PROLINE--TRNA LIGASE"/>
    <property type="match status" value="1"/>
</dbReference>
<keyword evidence="5 10" id="KW-0547">Nucleotide-binding</keyword>
<reference evidence="12 13" key="2">
    <citation type="submission" date="2024-02" db="EMBL/GenBank/DDBJ databases">
        <title>The Genome Sequence of Enterococcus diestrammenae JM9A.</title>
        <authorList>
            <person name="Earl A."/>
            <person name="Manson A."/>
            <person name="Gilmore M."/>
            <person name="Sanders J."/>
            <person name="Shea T."/>
            <person name="Howe W."/>
            <person name="Livny J."/>
            <person name="Cuomo C."/>
            <person name="Neafsey D."/>
            <person name="Birren B."/>
        </authorList>
    </citation>
    <scope>NUCLEOTIDE SEQUENCE [LARGE SCALE GENOMIC DNA]</scope>
    <source>
        <strain evidence="12 13">JM9A</strain>
    </source>
</reference>
<keyword evidence="13" id="KW-1185">Reference proteome</keyword>
<evidence type="ECO:0000256" key="4">
    <source>
        <dbReference type="ARBA" id="ARBA00022598"/>
    </source>
</evidence>
<dbReference type="Proteomes" id="UP001429357">
    <property type="component" value="Unassembled WGS sequence"/>
</dbReference>
<evidence type="ECO:0000256" key="1">
    <source>
        <dbReference type="ARBA" id="ARBA00004496"/>
    </source>
</evidence>
<dbReference type="CDD" id="cd00779">
    <property type="entry name" value="ProRS_core_prok"/>
    <property type="match status" value="1"/>
</dbReference>
<protein>
    <recommendedName>
        <fullName evidence="10">Proline--tRNA ligase</fullName>
        <ecNumber evidence="10">6.1.1.15</ecNumber>
    </recommendedName>
    <alternativeName>
        <fullName evidence="10">Prolyl-tRNA synthetase</fullName>
        <shortName evidence="10">ProRS</shortName>
    </alternativeName>
</protein>
<dbReference type="NCBIfam" id="NF006625">
    <property type="entry name" value="PRK09194.1"/>
    <property type="match status" value="1"/>
</dbReference>
<dbReference type="PANTHER" id="PTHR42753">
    <property type="entry name" value="MITOCHONDRIAL RIBOSOME PROTEIN L39/PROLYL-TRNA LIGASE FAMILY MEMBER"/>
    <property type="match status" value="1"/>
</dbReference>
<evidence type="ECO:0000313" key="13">
    <source>
        <dbReference type="Proteomes" id="UP001429357"/>
    </source>
</evidence>
<dbReference type="CDD" id="cd00861">
    <property type="entry name" value="ProRS_anticodon_short"/>
    <property type="match status" value="1"/>
</dbReference>
<dbReference type="EC" id="6.1.1.15" evidence="10"/>
<dbReference type="RefSeq" id="WP_161868938.1">
    <property type="nucleotide sequence ID" value="NZ_MAEI02000001.1"/>
</dbReference>
<evidence type="ECO:0000256" key="8">
    <source>
        <dbReference type="ARBA" id="ARBA00023146"/>
    </source>
</evidence>
<comment type="domain">
    <text evidence="10">Consists of three domains: the N-terminal catalytic domain, the editing domain and the C-terminal anticodon-binding domain.</text>
</comment>
<comment type="similarity">
    <text evidence="10">Belongs to the class-II aminoacyl-tRNA synthetase family. ProS type 1 subfamily.</text>
</comment>
<dbReference type="PROSITE" id="PS50862">
    <property type="entry name" value="AA_TRNA_LIGASE_II"/>
    <property type="match status" value="1"/>
</dbReference>
<dbReference type="Pfam" id="PF03129">
    <property type="entry name" value="HGTP_anticodon"/>
    <property type="match status" value="1"/>
</dbReference>
<dbReference type="SUPFAM" id="SSF55826">
    <property type="entry name" value="YbaK/ProRS associated domain"/>
    <property type="match status" value="1"/>
</dbReference>
<dbReference type="InterPro" id="IPR002316">
    <property type="entry name" value="Pro-tRNA-ligase_IIa"/>
</dbReference>
<dbReference type="InterPro" id="IPR006195">
    <property type="entry name" value="aa-tRNA-synth_II"/>
</dbReference>
<dbReference type="InterPro" id="IPR045864">
    <property type="entry name" value="aa-tRNA-synth_II/BPL/LPL"/>
</dbReference>
<dbReference type="Gene3D" id="3.30.930.10">
    <property type="entry name" value="Bira Bifunctional Protein, Domain 2"/>
    <property type="match status" value="2"/>
</dbReference>
<dbReference type="InterPro" id="IPR044140">
    <property type="entry name" value="ProRS_anticodon_short"/>
</dbReference>
<dbReference type="HAMAP" id="MF_01569">
    <property type="entry name" value="Pro_tRNA_synth_type1"/>
    <property type="match status" value="1"/>
</dbReference>
<comment type="function">
    <text evidence="10">Catalyzes the attachment of proline to tRNA(Pro) in a two-step reaction: proline is first activated by ATP to form Pro-AMP and then transferred to the acceptor end of tRNA(Pro). As ProRS can inadvertently accommodate and process non-cognate amino acids such as alanine and cysteine, to avoid such errors it has two additional distinct editing activities against alanine. One activity is designated as 'pretransfer' editing and involves the tRNA(Pro)-independent hydrolysis of activated Ala-AMP. The other activity is designated 'posttransfer' editing and involves deacylation of mischarged Ala-tRNA(Pro). The misacylated Cys-tRNA(Pro) is not edited by ProRS.</text>
</comment>
<dbReference type="InterPro" id="IPR036621">
    <property type="entry name" value="Anticodon-bd_dom_sf"/>
</dbReference>
<sequence>MRQSKMLIPTLRELPGEVGVLSFQMLLRGGFIRQVASGVYCYLPLAWRVLEKIKGIVREELAHIDAQEMAMPHLLPEDLWETTGRLQAYGQTLFKVVDRNQRSNLLAATHEEIFTKLIADEVNSYKRLPIRLFQIQTKFRDEKRPRHGLLKSREFLMQDAYSFHSSKESLDQTYLQFEQAYRHIFTRCGLAFRTVIADNGLMGGSESKEFLAKSEIGEDVICFSTASDYVANLEMATSLYSKKMAQQSYGKLTEVATAEVETLADLQEQLTVTADKIIQAKLYLADEQPVMILARGDQEINEAKVKQMLSVFYLREATAEETQELLGAASAFIGPVDLPAHIQLLADLQVQDMGNAITGSNRAGYHYMNVNPGRDFQPSAYQDLRYVKEGEPSPDGQGVLQFTRGIEVGHIFKLGTRYSDVLDATVLDETGQYVPVWAGSYGIGISRLLAAVVEQNANEEGINWPRNIAPFDLHILQMNMSDDFQNKLTDELEAHLTSHGYQVLVDDRNERAGVKFVDADLIGCPLRITVGKKAMENIVEVKLKRTGAMLEIRKEELLDTIPILLQSAEET</sequence>
<dbReference type="InterPro" id="IPR004500">
    <property type="entry name" value="Pro-tRNA-synth_IIa_bac-type"/>
</dbReference>
<evidence type="ECO:0000256" key="9">
    <source>
        <dbReference type="ARBA" id="ARBA00047671"/>
    </source>
</evidence>
<dbReference type="Gene3D" id="3.40.50.800">
    <property type="entry name" value="Anticodon-binding domain"/>
    <property type="match status" value="1"/>
</dbReference>
<comment type="catalytic activity">
    <reaction evidence="9 10">
        <text>tRNA(Pro) + L-proline + ATP = L-prolyl-tRNA(Pro) + AMP + diphosphate</text>
        <dbReference type="Rhea" id="RHEA:14305"/>
        <dbReference type="Rhea" id="RHEA-COMP:9700"/>
        <dbReference type="Rhea" id="RHEA-COMP:9702"/>
        <dbReference type="ChEBI" id="CHEBI:30616"/>
        <dbReference type="ChEBI" id="CHEBI:33019"/>
        <dbReference type="ChEBI" id="CHEBI:60039"/>
        <dbReference type="ChEBI" id="CHEBI:78442"/>
        <dbReference type="ChEBI" id="CHEBI:78532"/>
        <dbReference type="ChEBI" id="CHEBI:456215"/>
        <dbReference type="EC" id="6.1.1.15"/>
    </reaction>
</comment>
<dbReference type="SUPFAM" id="SSF52954">
    <property type="entry name" value="Class II aaRS ABD-related"/>
    <property type="match status" value="1"/>
</dbReference>
<evidence type="ECO:0000256" key="3">
    <source>
        <dbReference type="ARBA" id="ARBA00022490"/>
    </source>
</evidence>
<evidence type="ECO:0000256" key="6">
    <source>
        <dbReference type="ARBA" id="ARBA00022840"/>
    </source>
</evidence>
<dbReference type="InterPro" id="IPR002314">
    <property type="entry name" value="aa-tRNA-synt_IIb"/>
</dbReference>
<accession>A0ABV0F5L9</accession>
<dbReference type="Pfam" id="PF00587">
    <property type="entry name" value="tRNA-synt_2b"/>
    <property type="match status" value="1"/>
</dbReference>
<dbReference type="NCBIfam" id="TIGR00409">
    <property type="entry name" value="proS_fam_II"/>
    <property type="match status" value="1"/>
</dbReference>
<dbReference type="PRINTS" id="PR01046">
    <property type="entry name" value="TRNASYNTHPRO"/>
</dbReference>
<evidence type="ECO:0000313" key="12">
    <source>
        <dbReference type="EMBL" id="MEO1782357.1"/>
    </source>
</evidence>
<proteinExistence type="inferred from homology"/>
<dbReference type="InterPro" id="IPR033730">
    <property type="entry name" value="ProRS_core_prok"/>
</dbReference>
<keyword evidence="4 10" id="KW-0436">Ligase</keyword>
<dbReference type="CDD" id="cd04334">
    <property type="entry name" value="ProRS-INS"/>
    <property type="match status" value="1"/>
</dbReference>
<comment type="caution">
    <text evidence="12">The sequence shown here is derived from an EMBL/GenBank/DDBJ whole genome shotgun (WGS) entry which is preliminary data.</text>
</comment>
<organism evidence="12 13">
    <name type="scientific">Enterococcus diestrammenae</name>
    <dbReference type="NCBI Taxonomy" id="1155073"/>
    <lineage>
        <taxon>Bacteria</taxon>
        <taxon>Bacillati</taxon>
        <taxon>Bacillota</taxon>
        <taxon>Bacilli</taxon>
        <taxon>Lactobacillales</taxon>
        <taxon>Enterococcaceae</taxon>
        <taxon>Enterococcus</taxon>
    </lineage>
</organism>
<evidence type="ECO:0000256" key="2">
    <source>
        <dbReference type="ARBA" id="ARBA00011738"/>
    </source>
</evidence>
<dbReference type="GO" id="GO:0016874">
    <property type="term" value="F:ligase activity"/>
    <property type="evidence" value="ECO:0007669"/>
    <property type="project" value="UniProtKB-KW"/>
</dbReference>
<name>A0ABV0F5L9_9ENTE</name>
<dbReference type="InterPro" id="IPR007214">
    <property type="entry name" value="YbaK/aa-tRNA-synth-assoc-dom"/>
</dbReference>
<dbReference type="SUPFAM" id="SSF55681">
    <property type="entry name" value="Class II aaRS and biotin synthetases"/>
    <property type="match status" value="1"/>
</dbReference>
<keyword evidence="6 10" id="KW-0067">ATP-binding</keyword>
<comment type="subunit">
    <text evidence="2 10">Homodimer.</text>
</comment>
<keyword evidence="7 10" id="KW-0648">Protein biosynthesis</keyword>
<evidence type="ECO:0000259" key="11">
    <source>
        <dbReference type="PROSITE" id="PS50862"/>
    </source>
</evidence>
<dbReference type="InterPro" id="IPR036754">
    <property type="entry name" value="YbaK/aa-tRNA-synt-asso_dom_sf"/>
</dbReference>
<gene>
    <name evidence="10" type="primary">proS</name>
    <name evidence="12" type="ORF">BAU18_001951</name>
</gene>
<evidence type="ECO:0000256" key="5">
    <source>
        <dbReference type="ARBA" id="ARBA00022741"/>
    </source>
</evidence>
<keyword evidence="3 10" id="KW-0963">Cytoplasm</keyword>
<dbReference type="InterPro" id="IPR050062">
    <property type="entry name" value="Pro-tRNA_synthetase"/>
</dbReference>